<evidence type="ECO:0008006" key="3">
    <source>
        <dbReference type="Google" id="ProtNLM"/>
    </source>
</evidence>
<dbReference type="PANTHER" id="PTHR47515:SF2">
    <property type="entry name" value="INTEGRASE CORE DOMAIN PROTEIN"/>
    <property type="match status" value="1"/>
</dbReference>
<reference evidence="1 2" key="1">
    <citation type="journal article" date="2017" name="MBio">
        <title>Type VI secretion-mediated competition in the bee gut microbiome.</title>
        <authorList>
            <person name="Steele M.I."/>
            <person name="Kwong W.K."/>
            <person name="Powell J.E."/>
            <person name="Whiteley M."/>
            <person name="Moran N.A."/>
        </authorList>
    </citation>
    <scope>NUCLEOTIDE SEQUENCE [LARGE SCALE GENOMIC DNA]</scope>
    <source>
        <strain evidence="1 2">HK3</strain>
    </source>
</reference>
<gene>
    <name evidence="1" type="ORF">BHC57_09230</name>
</gene>
<dbReference type="SUPFAM" id="SSF53098">
    <property type="entry name" value="Ribonuclease H-like"/>
    <property type="match status" value="1"/>
</dbReference>
<dbReference type="EMBL" id="MEIU01000060">
    <property type="protein sequence ID" value="PIT59370.1"/>
    <property type="molecule type" value="Genomic_DNA"/>
</dbReference>
<protein>
    <recommendedName>
        <fullName evidence="3">Integrase catalytic domain-containing protein</fullName>
    </recommendedName>
</protein>
<evidence type="ECO:0000313" key="2">
    <source>
        <dbReference type="Proteomes" id="UP000230463"/>
    </source>
</evidence>
<proteinExistence type="predicted"/>
<dbReference type="Proteomes" id="UP000230463">
    <property type="component" value="Unassembled WGS sequence"/>
</dbReference>
<name>A0A855FU41_9NEIS</name>
<dbReference type="AlphaFoldDB" id="A0A855FU41"/>
<comment type="caution">
    <text evidence="1">The sequence shown here is derived from an EMBL/GenBank/DDBJ whole genome shotgun (WGS) entry which is preliminary data.</text>
</comment>
<organism evidence="1 2">
    <name type="scientific">Snodgrassella alvi</name>
    <dbReference type="NCBI Taxonomy" id="1196083"/>
    <lineage>
        <taxon>Bacteria</taxon>
        <taxon>Pseudomonadati</taxon>
        <taxon>Pseudomonadota</taxon>
        <taxon>Betaproteobacteria</taxon>
        <taxon>Neisseriales</taxon>
        <taxon>Neisseriaceae</taxon>
        <taxon>Snodgrassella</taxon>
    </lineage>
</organism>
<dbReference type="PANTHER" id="PTHR47515">
    <property type="entry name" value="LOW CALCIUM RESPONSE LOCUS PROTEIN T"/>
    <property type="match status" value="1"/>
</dbReference>
<accession>A0A855FU41</accession>
<dbReference type="RefSeq" id="WP_100124089.1">
    <property type="nucleotide sequence ID" value="NZ_MEIU01000060.1"/>
</dbReference>
<sequence length="81" mass="9482">MPPRSPEKLSVLNKLGECWSMDFMSDSNHHQRRFRIFNVIDDFNRIALDIDIAVSLAAGRITRYLDKLTKYHGYLLKIQNS</sequence>
<dbReference type="InterPro" id="IPR012337">
    <property type="entry name" value="RNaseH-like_sf"/>
</dbReference>
<evidence type="ECO:0000313" key="1">
    <source>
        <dbReference type="EMBL" id="PIT59370.1"/>
    </source>
</evidence>